<dbReference type="EMBL" id="UYRU01062852">
    <property type="protein sequence ID" value="VDN15540.1"/>
    <property type="molecule type" value="Genomic_DNA"/>
</dbReference>
<reference evidence="1 2" key="1">
    <citation type="submission" date="2018-11" db="EMBL/GenBank/DDBJ databases">
        <authorList>
            <consortium name="Pathogen Informatics"/>
        </authorList>
    </citation>
    <scope>NUCLEOTIDE SEQUENCE [LARGE SCALE GENOMIC DNA]</scope>
</reference>
<dbReference type="AlphaFoldDB" id="A0A3P7LQM9"/>
<sequence>MARLHTLHVALNDFDRCCCEEEQEQEDSTSSNGSTSTTFPQLTHLFFSDNRLANWSAVCCLGRHFPALQYLVLLGNPLTSVTKPDPNDPRTVKCFENVSSLNLTETDIDSWDSVDALNHCMPALLSLKLGNALPLFRVSLVSLAPNPLVSEGVVLVTP</sequence>
<accession>A0A3P7LQM9</accession>
<dbReference type="InterPro" id="IPR032675">
    <property type="entry name" value="LRR_dom_sf"/>
</dbReference>
<dbReference type="Proteomes" id="UP000281553">
    <property type="component" value="Unassembled WGS sequence"/>
</dbReference>
<keyword evidence="2" id="KW-1185">Reference proteome</keyword>
<evidence type="ECO:0000313" key="2">
    <source>
        <dbReference type="Proteomes" id="UP000281553"/>
    </source>
</evidence>
<dbReference type="SUPFAM" id="SSF52058">
    <property type="entry name" value="L domain-like"/>
    <property type="match status" value="1"/>
</dbReference>
<evidence type="ECO:0000313" key="1">
    <source>
        <dbReference type="EMBL" id="VDN15540.1"/>
    </source>
</evidence>
<dbReference type="OrthoDB" id="5855206at2759"/>
<protein>
    <recommendedName>
        <fullName evidence="3">U2A'/phosphoprotein 32 family A C-terminal domain-containing protein</fullName>
    </recommendedName>
</protein>
<evidence type="ECO:0008006" key="3">
    <source>
        <dbReference type="Google" id="ProtNLM"/>
    </source>
</evidence>
<dbReference type="Gene3D" id="3.80.10.10">
    <property type="entry name" value="Ribonuclease Inhibitor"/>
    <property type="match status" value="1"/>
</dbReference>
<gene>
    <name evidence="1" type="ORF">DILT_LOCUS11371</name>
</gene>
<name>A0A3P7LQM9_DIBLA</name>
<organism evidence="1 2">
    <name type="scientific">Dibothriocephalus latus</name>
    <name type="common">Fish tapeworm</name>
    <name type="synonym">Diphyllobothrium latum</name>
    <dbReference type="NCBI Taxonomy" id="60516"/>
    <lineage>
        <taxon>Eukaryota</taxon>
        <taxon>Metazoa</taxon>
        <taxon>Spiralia</taxon>
        <taxon>Lophotrochozoa</taxon>
        <taxon>Platyhelminthes</taxon>
        <taxon>Cestoda</taxon>
        <taxon>Eucestoda</taxon>
        <taxon>Diphyllobothriidea</taxon>
        <taxon>Diphyllobothriidae</taxon>
        <taxon>Dibothriocephalus</taxon>
    </lineage>
</organism>
<proteinExistence type="predicted"/>